<dbReference type="EMBL" id="JAKIKU010000016">
    <property type="protein sequence ID" value="MCL1047567.1"/>
    <property type="molecule type" value="Genomic_DNA"/>
</dbReference>
<reference evidence="1 2" key="1">
    <citation type="submission" date="2022-01" db="EMBL/GenBank/DDBJ databases">
        <title>Whole genome-based taxonomy of the Shewanellaceae.</title>
        <authorList>
            <person name="Martin-Rodriguez A.J."/>
        </authorList>
    </citation>
    <scope>NUCLEOTIDE SEQUENCE [LARGE SCALE GENOMIC DNA]</scope>
    <source>
        <strain evidence="1 2">DSM 24955</strain>
    </source>
</reference>
<comment type="caution">
    <text evidence="1">The sequence shown here is derived from an EMBL/GenBank/DDBJ whole genome shotgun (WGS) entry which is preliminary data.</text>
</comment>
<proteinExistence type="predicted"/>
<evidence type="ECO:0000313" key="1">
    <source>
        <dbReference type="EMBL" id="MCL1047567.1"/>
    </source>
</evidence>
<name>A0ABT0KUQ2_9GAMM</name>
<accession>A0ABT0KUQ2</accession>
<organism evidence="1 2">
    <name type="scientific">Shewanella electrodiphila</name>
    <dbReference type="NCBI Taxonomy" id="934143"/>
    <lineage>
        <taxon>Bacteria</taxon>
        <taxon>Pseudomonadati</taxon>
        <taxon>Pseudomonadota</taxon>
        <taxon>Gammaproteobacteria</taxon>
        <taxon>Alteromonadales</taxon>
        <taxon>Shewanellaceae</taxon>
        <taxon>Shewanella</taxon>
    </lineage>
</organism>
<keyword evidence="2" id="KW-1185">Reference proteome</keyword>
<dbReference type="RefSeq" id="WP_248956888.1">
    <property type="nucleotide sequence ID" value="NZ_JAKIKU010000016.1"/>
</dbReference>
<protein>
    <submittedName>
        <fullName evidence="1">Uncharacterized protein</fullName>
    </submittedName>
</protein>
<sequence>MISVTFDSNVWESVVDDTKRGASPVYQKIYDLINNNEIVPYFFEGIVSLETIPKQDRKAHIRGFKATISIQVGDEEPNVTVGTPPPELSDYLKINIPKALKIGFKFIRTPRIGSHGIDASADCAAKDINYPLKERLARTFEVARYIESLGAGKGKLDTNIEENAGYGMVEKTTNDTNLTNKKFAKDIAEWVDGDAIAAHYGYGIDYFCTNDKASGAGVNSIFSATNLTKVSQKYEIKVVSPEELLNLKLPRA</sequence>
<evidence type="ECO:0000313" key="2">
    <source>
        <dbReference type="Proteomes" id="UP001202134"/>
    </source>
</evidence>
<dbReference type="Proteomes" id="UP001202134">
    <property type="component" value="Unassembled WGS sequence"/>
</dbReference>
<gene>
    <name evidence="1" type="ORF">L2737_19890</name>
</gene>